<dbReference type="EMBL" id="JAJNAG010000033">
    <property type="protein sequence ID" value="MCD1126886.1"/>
    <property type="molecule type" value="Genomic_DNA"/>
</dbReference>
<dbReference type="Proteomes" id="UP001139171">
    <property type="component" value="Unassembled WGS sequence"/>
</dbReference>
<proteinExistence type="predicted"/>
<dbReference type="SUPFAM" id="SSF54593">
    <property type="entry name" value="Glyoxalase/Bleomycin resistance protein/Dihydroxybiphenyl dioxygenase"/>
    <property type="match status" value="1"/>
</dbReference>
<dbReference type="RefSeq" id="WP_230610233.1">
    <property type="nucleotide sequence ID" value="NZ_JAJNAG010000033.1"/>
</dbReference>
<dbReference type="InterPro" id="IPR029068">
    <property type="entry name" value="Glyas_Bleomycin-R_OHBP_Dase"/>
</dbReference>
<dbReference type="PANTHER" id="PTHR33990:SF1">
    <property type="entry name" value="PROTEIN YJDN"/>
    <property type="match status" value="1"/>
</dbReference>
<dbReference type="Pfam" id="PF06983">
    <property type="entry name" value="3-dmu-9_3-mt"/>
    <property type="match status" value="1"/>
</dbReference>
<dbReference type="AlphaFoldDB" id="A0A9X1MWA8"/>
<evidence type="ECO:0000313" key="3">
    <source>
        <dbReference type="Proteomes" id="UP001139171"/>
    </source>
</evidence>
<organism evidence="2 3">
    <name type="scientific">Limnobaculum eriocheiris</name>
    <dbReference type="NCBI Taxonomy" id="2897391"/>
    <lineage>
        <taxon>Bacteria</taxon>
        <taxon>Pseudomonadati</taxon>
        <taxon>Pseudomonadota</taxon>
        <taxon>Gammaproteobacteria</taxon>
        <taxon>Enterobacterales</taxon>
        <taxon>Budviciaceae</taxon>
        <taxon>Limnobaculum</taxon>
    </lineage>
</organism>
<dbReference type="InterPro" id="IPR028973">
    <property type="entry name" value="PhnB-like"/>
</dbReference>
<feature type="domain" description="PhnB-like" evidence="1">
    <location>
        <begin position="4"/>
        <end position="134"/>
    </location>
</feature>
<evidence type="ECO:0000313" key="2">
    <source>
        <dbReference type="EMBL" id="MCD1126886.1"/>
    </source>
</evidence>
<dbReference type="Gene3D" id="3.10.180.10">
    <property type="entry name" value="2,3-Dihydroxybiphenyl 1,2-Dioxygenase, domain 1"/>
    <property type="match status" value="1"/>
</dbReference>
<sequence length="140" mass="15838">MMEVQPYLFFDGNCEEALQFYQRSIGARIITLMRYSESPDALLTPVPDEWKDKIMHANVSVGHSQFMASDGQCDRMHPDFNGFSLSLKADSKTDAERLFKSLSSGGKVNLPFQRTFWSSGFGMLTDRYGVGWMIMSEIGT</sequence>
<accession>A0A9X1MWA8</accession>
<gene>
    <name evidence="2" type="ORF">LPW36_12940</name>
</gene>
<dbReference type="CDD" id="cd06588">
    <property type="entry name" value="PhnB_like"/>
    <property type="match status" value="1"/>
</dbReference>
<dbReference type="PANTHER" id="PTHR33990">
    <property type="entry name" value="PROTEIN YJDN-RELATED"/>
    <property type="match status" value="1"/>
</dbReference>
<keyword evidence="3" id="KW-1185">Reference proteome</keyword>
<name>A0A9X1MWA8_9GAMM</name>
<evidence type="ECO:0000259" key="1">
    <source>
        <dbReference type="Pfam" id="PF06983"/>
    </source>
</evidence>
<comment type="caution">
    <text evidence="2">The sequence shown here is derived from an EMBL/GenBank/DDBJ whole genome shotgun (WGS) entry which is preliminary data.</text>
</comment>
<protein>
    <submittedName>
        <fullName evidence="2">VOC family protein</fullName>
    </submittedName>
</protein>
<reference evidence="2" key="1">
    <citation type="submission" date="2021-11" db="EMBL/GenBank/DDBJ databases">
        <title>Jinshanibacter sp. isolated from one year old Eriocheir sinensis.</title>
        <authorList>
            <person name="Li J.-Y."/>
            <person name="He W."/>
            <person name="Gao T.-H."/>
        </authorList>
    </citation>
    <scope>NUCLEOTIDE SEQUENCE</scope>
    <source>
        <strain evidence="2">LJY008</strain>
    </source>
</reference>